<dbReference type="InterPro" id="IPR001650">
    <property type="entry name" value="Helicase_C-like"/>
</dbReference>
<dbReference type="GO" id="GO:0005675">
    <property type="term" value="C:transcription factor TFIIH holo complex"/>
    <property type="evidence" value="ECO:0007669"/>
    <property type="project" value="TreeGrafter"/>
</dbReference>
<dbReference type="PANTHER" id="PTHR11274:SF0">
    <property type="entry name" value="GENERAL TRANSCRIPTION AND DNA REPAIR FACTOR IIH HELICASE SUBUNIT XPB"/>
    <property type="match status" value="1"/>
</dbReference>
<evidence type="ECO:0000256" key="9">
    <source>
        <dbReference type="ARBA" id="ARBA00048988"/>
    </source>
</evidence>
<evidence type="ECO:0000256" key="7">
    <source>
        <dbReference type="ARBA" id="ARBA00034617"/>
    </source>
</evidence>
<dbReference type="Proteomes" id="UP001415857">
    <property type="component" value="Unassembled WGS sequence"/>
</dbReference>
<evidence type="ECO:0000256" key="10">
    <source>
        <dbReference type="SAM" id="MobiDB-lite"/>
    </source>
</evidence>
<keyword evidence="5" id="KW-0067">ATP-binding</keyword>
<keyword evidence="3" id="KW-0378">Hydrolase</keyword>
<dbReference type="SUPFAM" id="SSF52540">
    <property type="entry name" value="P-loop containing nucleoside triphosphate hydrolases"/>
    <property type="match status" value="2"/>
</dbReference>
<dbReference type="CDD" id="cd18789">
    <property type="entry name" value="SF2_C_XPB"/>
    <property type="match status" value="1"/>
</dbReference>
<dbReference type="InterPro" id="IPR027417">
    <property type="entry name" value="P-loop_NTPase"/>
</dbReference>
<keyword evidence="14" id="KW-1185">Reference proteome</keyword>
<feature type="domain" description="Helicase C-terminal" evidence="12">
    <location>
        <begin position="195"/>
        <end position="360"/>
    </location>
</feature>
<dbReference type="EMBL" id="JBBPBK010000010">
    <property type="protein sequence ID" value="KAK9277095.1"/>
    <property type="molecule type" value="Genomic_DNA"/>
</dbReference>
<dbReference type="InterPro" id="IPR032438">
    <property type="entry name" value="ERCC3_RAD25_C"/>
</dbReference>
<dbReference type="GO" id="GO:0016787">
    <property type="term" value="F:hydrolase activity"/>
    <property type="evidence" value="ECO:0007669"/>
    <property type="project" value="UniProtKB-KW"/>
</dbReference>
<dbReference type="FunFam" id="3.40.50.300:FF:000117">
    <property type="entry name" value="Putative DNA repair helicase rad25"/>
    <property type="match status" value="1"/>
</dbReference>
<evidence type="ECO:0000313" key="14">
    <source>
        <dbReference type="Proteomes" id="UP001415857"/>
    </source>
</evidence>
<keyword evidence="6" id="KW-0413">Isomerase</keyword>
<dbReference type="NCBIfam" id="TIGR00603">
    <property type="entry name" value="rad25"/>
    <property type="match status" value="1"/>
</dbReference>
<dbReference type="EC" id="5.6.2.4" evidence="8"/>
<dbReference type="GO" id="GO:0005524">
    <property type="term" value="F:ATP binding"/>
    <property type="evidence" value="ECO:0007669"/>
    <property type="project" value="UniProtKB-KW"/>
</dbReference>
<dbReference type="GO" id="GO:0006367">
    <property type="term" value="P:transcription initiation at RNA polymerase II promoter"/>
    <property type="evidence" value="ECO:0007669"/>
    <property type="project" value="InterPro"/>
</dbReference>
<dbReference type="PROSITE" id="PS51192">
    <property type="entry name" value="HELICASE_ATP_BIND_1"/>
    <property type="match status" value="1"/>
</dbReference>
<evidence type="ECO:0000256" key="8">
    <source>
        <dbReference type="ARBA" id="ARBA00034808"/>
    </source>
</evidence>
<dbReference type="Gene3D" id="3.40.50.300">
    <property type="entry name" value="P-loop containing nucleotide triphosphate hydrolases"/>
    <property type="match status" value="2"/>
</dbReference>
<feature type="region of interest" description="Disordered" evidence="10">
    <location>
        <begin position="426"/>
        <end position="448"/>
    </location>
</feature>
<gene>
    <name evidence="13" type="ORF">L1049_006634</name>
</gene>
<dbReference type="GO" id="GO:0000112">
    <property type="term" value="C:nucleotide-excision repair factor 3 complex"/>
    <property type="evidence" value="ECO:0007669"/>
    <property type="project" value="TreeGrafter"/>
</dbReference>
<evidence type="ECO:0000259" key="12">
    <source>
        <dbReference type="PROSITE" id="PS51194"/>
    </source>
</evidence>
<comment type="caution">
    <text evidence="13">The sequence shown here is derived from an EMBL/GenBank/DDBJ whole genome shotgun (WGS) entry which is preliminary data.</text>
</comment>
<dbReference type="GO" id="GO:0006289">
    <property type="term" value="P:nucleotide-excision repair"/>
    <property type="evidence" value="ECO:0007669"/>
    <property type="project" value="InterPro"/>
</dbReference>
<evidence type="ECO:0000259" key="11">
    <source>
        <dbReference type="PROSITE" id="PS51192"/>
    </source>
</evidence>
<dbReference type="Pfam" id="PF16203">
    <property type="entry name" value="ERCC3_RAD25_C"/>
    <property type="match status" value="1"/>
</dbReference>
<dbReference type="PRINTS" id="PR00851">
    <property type="entry name" value="XRODRMPGMNTB"/>
</dbReference>
<dbReference type="InterPro" id="IPR050615">
    <property type="entry name" value="ATP-dep_DNA_Helicase"/>
</dbReference>
<sequence length="458" mass="51283">MSGNGRARSGIIVLPCGAGKSLVGVSAACLIRKSCLCLATNAVSVDQWASQFKLWSTIRDEQICRFTSDSKETFNGYAGVVVTTYNMVAFGGKLVHVVPAQMFRKVISITKSHCKLGLTATLVREDERITDLNFLIGPKLYEANWLDLVKGGFIANVQCAEVWCPMTKEFFAEYLKKENSKKMQALYVMNPNKFRACEFLIRFHEQQRGDKIIVFSDNIFALTEYAMKLHKPMIYGATSHIERTKILEDFKTGNVKTVFLSKVGDNSIDIPEANVIIQISSHAGSRRQEAQRLGRILRAKGQLQDRMAGGKEEYNAFFYSLVSTDTQEMYYSTKRQQFLIDQGYSFKVITSLPPPDSGADLSYHRLEDQVALLGKVVLGAVDDAVGLERLEEDADEIALQKAHRTTGSMPAMSGANGLAYMADNTIGRNKHPGQGQMKNKPKDPPKRHYLFEWRSGRR</sequence>
<dbReference type="PANTHER" id="PTHR11274">
    <property type="entry name" value="RAD25/XP-B DNA REPAIR HELICASE"/>
    <property type="match status" value="1"/>
</dbReference>
<comment type="similarity">
    <text evidence="1">Belongs to the helicase family. RAD25/XPB subfamily.</text>
</comment>
<reference evidence="13 14" key="1">
    <citation type="journal article" date="2024" name="Plant J.">
        <title>Genome sequences and population genomics reveal climatic adaptation and genomic divergence between two closely related sweetgum species.</title>
        <authorList>
            <person name="Xu W.Q."/>
            <person name="Ren C.Q."/>
            <person name="Zhang X.Y."/>
            <person name="Comes H.P."/>
            <person name="Liu X.H."/>
            <person name="Li Y.G."/>
            <person name="Kettle C.J."/>
            <person name="Jalonen R."/>
            <person name="Gaisberger H."/>
            <person name="Ma Y.Z."/>
            <person name="Qiu Y.X."/>
        </authorList>
    </citation>
    <scope>NUCLEOTIDE SEQUENCE [LARGE SCALE GENOMIC DNA]</scope>
    <source>
        <strain evidence="13">Hangzhou</strain>
    </source>
</reference>
<dbReference type="GO" id="GO:0097550">
    <property type="term" value="C:transcription preinitiation complex"/>
    <property type="evidence" value="ECO:0007669"/>
    <property type="project" value="TreeGrafter"/>
</dbReference>
<comment type="catalytic activity">
    <reaction evidence="9">
        <text>ATP + H2O = ADP + phosphate + H(+)</text>
        <dbReference type="Rhea" id="RHEA:13065"/>
        <dbReference type="ChEBI" id="CHEBI:15377"/>
        <dbReference type="ChEBI" id="CHEBI:15378"/>
        <dbReference type="ChEBI" id="CHEBI:30616"/>
        <dbReference type="ChEBI" id="CHEBI:43474"/>
        <dbReference type="ChEBI" id="CHEBI:456216"/>
        <dbReference type="EC" id="5.6.2.4"/>
    </reaction>
</comment>
<evidence type="ECO:0000256" key="6">
    <source>
        <dbReference type="ARBA" id="ARBA00023235"/>
    </source>
</evidence>
<dbReference type="GO" id="GO:0043138">
    <property type="term" value="F:3'-5' DNA helicase activity"/>
    <property type="evidence" value="ECO:0007669"/>
    <property type="project" value="UniProtKB-EC"/>
</dbReference>
<dbReference type="InterPro" id="IPR001161">
    <property type="entry name" value="XPB/Ssl2"/>
</dbReference>
<dbReference type="GO" id="GO:0003677">
    <property type="term" value="F:DNA binding"/>
    <property type="evidence" value="ECO:0007669"/>
    <property type="project" value="InterPro"/>
</dbReference>
<dbReference type="InterPro" id="IPR006935">
    <property type="entry name" value="Helicase/UvrB_N"/>
</dbReference>
<dbReference type="SMART" id="SM00490">
    <property type="entry name" value="HELICc"/>
    <property type="match status" value="1"/>
</dbReference>
<dbReference type="PROSITE" id="PS51194">
    <property type="entry name" value="HELICASE_CTER"/>
    <property type="match status" value="1"/>
</dbReference>
<dbReference type="AlphaFoldDB" id="A0AAP0RFV2"/>
<comment type="catalytic activity">
    <reaction evidence="7">
        <text>Couples ATP hydrolysis with the unwinding of duplex DNA by translocating in the 3'-5' direction.</text>
        <dbReference type="EC" id="5.6.2.4"/>
    </reaction>
</comment>
<evidence type="ECO:0000256" key="2">
    <source>
        <dbReference type="ARBA" id="ARBA00022741"/>
    </source>
</evidence>
<proteinExistence type="inferred from homology"/>
<evidence type="ECO:0000256" key="4">
    <source>
        <dbReference type="ARBA" id="ARBA00022806"/>
    </source>
</evidence>
<evidence type="ECO:0000313" key="13">
    <source>
        <dbReference type="EMBL" id="KAK9277095.1"/>
    </source>
</evidence>
<organism evidence="13 14">
    <name type="scientific">Liquidambar formosana</name>
    <name type="common">Formosan gum</name>
    <dbReference type="NCBI Taxonomy" id="63359"/>
    <lineage>
        <taxon>Eukaryota</taxon>
        <taxon>Viridiplantae</taxon>
        <taxon>Streptophyta</taxon>
        <taxon>Embryophyta</taxon>
        <taxon>Tracheophyta</taxon>
        <taxon>Spermatophyta</taxon>
        <taxon>Magnoliopsida</taxon>
        <taxon>eudicotyledons</taxon>
        <taxon>Gunneridae</taxon>
        <taxon>Pentapetalae</taxon>
        <taxon>Saxifragales</taxon>
        <taxon>Altingiaceae</taxon>
        <taxon>Liquidambar</taxon>
    </lineage>
</organism>
<evidence type="ECO:0000256" key="3">
    <source>
        <dbReference type="ARBA" id="ARBA00022801"/>
    </source>
</evidence>
<feature type="domain" description="Helicase ATP-binding" evidence="11">
    <location>
        <begin position="1"/>
        <end position="140"/>
    </location>
</feature>
<dbReference type="InterPro" id="IPR014001">
    <property type="entry name" value="Helicase_ATP-bd"/>
</dbReference>
<accession>A0AAP0RFV2</accession>
<keyword evidence="2" id="KW-0547">Nucleotide-binding</keyword>
<name>A0AAP0RFV2_LIQFO</name>
<dbReference type="CDD" id="cd18029">
    <property type="entry name" value="DEXHc_XPB"/>
    <property type="match status" value="1"/>
</dbReference>
<protein>
    <recommendedName>
        <fullName evidence="8">DNA 3'-5' helicase</fullName>
        <ecNumber evidence="8">5.6.2.4</ecNumber>
    </recommendedName>
</protein>
<evidence type="ECO:0000256" key="1">
    <source>
        <dbReference type="ARBA" id="ARBA00006637"/>
    </source>
</evidence>
<dbReference type="Pfam" id="PF04851">
    <property type="entry name" value="ResIII"/>
    <property type="match status" value="1"/>
</dbReference>
<keyword evidence="4" id="KW-0347">Helicase</keyword>
<evidence type="ECO:0000256" key="5">
    <source>
        <dbReference type="ARBA" id="ARBA00022840"/>
    </source>
</evidence>